<sequence length="194" mass="21233">MVKPVFLGVTGTHSTGKSTFCEALKVSLECKGICVATIPSFGKLAVQQGIPLLTQHTYDSTMWFIDRTLEAQRTAADSAEVILVDRPIIDAVAYWNAAVEHRGKPAPMHQVDAVKSLITSQLPGYTTIVATRLDSSIALGPGRDTNLPFRASVDSHLHQILSDFGIQHQMLVPDVRDALLDSLHTQILRKLEHL</sequence>
<dbReference type="PATRIC" id="fig|251702.3.peg.3467"/>
<organism evidence="2 3">
    <name type="scientific">Pseudomonas syringae pv. antirrhini</name>
    <dbReference type="NCBI Taxonomy" id="251702"/>
    <lineage>
        <taxon>Bacteria</taxon>
        <taxon>Pseudomonadati</taxon>
        <taxon>Pseudomonadota</taxon>
        <taxon>Gammaproteobacteria</taxon>
        <taxon>Pseudomonadales</taxon>
        <taxon>Pseudomonadaceae</taxon>
        <taxon>Pseudomonas</taxon>
    </lineage>
</organism>
<evidence type="ECO:0000259" key="1">
    <source>
        <dbReference type="Pfam" id="PF13521"/>
    </source>
</evidence>
<feature type="domain" description="NadR/Ttd14 AAA" evidence="1">
    <location>
        <begin position="9"/>
        <end position="168"/>
    </location>
</feature>
<dbReference type="InterPro" id="IPR038727">
    <property type="entry name" value="NadR/Ttd14_AAA_dom"/>
</dbReference>
<reference evidence="2 3" key="1">
    <citation type="submission" date="2015-09" db="EMBL/GenBank/DDBJ databases">
        <title>Genome announcement of multiple Pseudomonas syringae strains.</title>
        <authorList>
            <person name="Thakur S."/>
            <person name="Wang P.W."/>
            <person name="Gong Y."/>
            <person name="Weir B.S."/>
            <person name="Guttman D.S."/>
        </authorList>
    </citation>
    <scope>NUCLEOTIDE SEQUENCE [LARGE SCALE GENOMIC DNA]</scope>
    <source>
        <strain evidence="2 3">ICMP4303</strain>
    </source>
</reference>
<dbReference type="SUPFAM" id="SSF52540">
    <property type="entry name" value="P-loop containing nucleoside triphosphate hydrolases"/>
    <property type="match status" value="1"/>
</dbReference>
<dbReference type="RefSeq" id="WP_057417734.1">
    <property type="nucleotide sequence ID" value="NZ_LJPT01000018.1"/>
</dbReference>
<name>A0A0P9JVT5_9PSED</name>
<protein>
    <recommendedName>
        <fullName evidence="1">NadR/Ttd14 AAA domain-containing protein</fullName>
    </recommendedName>
</protein>
<comment type="caution">
    <text evidence="2">The sequence shown here is derived from an EMBL/GenBank/DDBJ whole genome shotgun (WGS) entry which is preliminary data.</text>
</comment>
<dbReference type="Pfam" id="PF13521">
    <property type="entry name" value="AAA_28"/>
    <property type="match status" value="1"/>
</dbReference>
<evidence type="ECO:0000313" key="3">
    <source>
        <dbReference type="Proteomes" id="UP000050425"/>
    </source>
</evidence>
<proteinExistence type="predicted"/>
<dbReference type="EMBL" id="LJPT01000018">
    <property type="protein sequence ID" value="KPW52074.1"/>
    <property type="molecule type" value="Genomic_DNA"/>
</dbReference>
<dbReference type="Gene3D" id="3.40.50.300">
    <property type="entry name" value="P-loop containing nucleotide triphosphate hydrolases"/>
    <property type="match status" value="1"/>
</dbReference>
<dbReference type="InterPro" id="IPR027417">
    <property type="entry name" value="P-loop_NTPase"/>
</dbReference>
<gene>
    <name evidence="2" type="ORF">ALO88_02591</name>
</gene>
<accession>A0A0P9JVT5</accession>
<dbReference type="AlphaFoldDB" id="A0A0P9JVT5"/>
<dbReference type="Proteomes" id="UP000050425">
    <property type="component" value="Unassembled WGS sequence"/>
</dbReference>
<evidence type="ECO:0000313" key="2">
    <source>
        <dbReference type="EMBL" id="KPW52074.1"/>
    </source>
</evidence>